<accession>A0ABY6YYH3</accession>
<dbReference type="InterPro" id="IPR012001">
    <property type="entry name" value="Thiamin_PyroP_enz_TPP-bd_dom"/>
</dbReference>
<evidence type="ECO:0000313" key="3">
    <source>
        <dbReference type="EMBL" id="WAH35670.1"/>
    </source>
</evidence>
<proteinExistence type="inferred from homology"/>
<evidence type="ECO:0000259" key="2">
    <source>
        <dbReference type="Pfam" id="PF02776"/>
    </source>
</evidence>
<dbReference type="Proteomes" id="UP001164803">
    <property type="component" value="Chromosome"/>
</dbReference>
<dbReference type="InterPro" id="IPR029061">
    <property type="entry name" value="THDP-binding"/>
</dbReference>
<protein>
    <submittedName>
        <fullName evidence="3">Thiamine pyrophosphate-binding protein</fullName>
    </submittedName>
</protein>
<comment type="similarity">
    <text evidence="1">Belongs to the TPP enzyme family.</text>
</comment>
<dbReference type="PANTHER" id="PTHR18968:SF164">
    <property type="entry name" value="PYRUVATE DECARBOXYLASE"/>
    <property type="match status" value="1"/>
</dbReference>
<gene>
    <name evidence="3" type="ORF">NZD86_15490</name>
</gene>
<dbReference type="SUPFAM" id="SSF52518">
    <property type="entry name" value="Thiamin diphosphate-binding fold (THDP-binding)"/>
    <property type="match status" value="1"/>
</dbReference>
<dbReference type="CDD" id="cd07035">
    <property type="entry name" value="TPP_PYR_POX_like"/>
    <property type="match status" value="1"/>
</dbReference>
<sequence length="160" mass="17562">MEQKYTTSTAFLEALRDAGVSHLFVNLGSDHPALIESLALVNQEPNDFPKVITCPHEMVALSAAHGYAQATERPQAVIVHVECGTQNLGGAIHNAAKGSVPVLIFAGASPYTQENELLGSRNEFIHWIQDVRDQRGIVRGYVKYDNEIRTGSKRPFAFLC</sequence>
<dbReference type="EMBL" id="CP104064">
    <property type="protein sequence ID" value="WAH35670.1"/>
    <property type="molecule type" value="Genomic_DNA"/>
</dbReference>
<dbReference type="Gene3D" id="3.40.50.970">
    <property type="match status" value="1"/>
</dbReference>
<dbReference type="InterPro" id="IPR045229">
    <property type="entry name" value="TPP_enz"/>
</dbReference>
<evidence type="ECO:0000256" key="1">
    <source>
        <dbReference type="ARBA" id="ARBA00007812"/>
    </source>
</evidence>
<name>A0ABY6YYH3_9BACL</name>
<dbReference type="PANTHER" id="PTHR18968">
    <property type="entry name" value="THIAMINE PYROPHOSPHATE ENZYMES"/>
    <property type="match status" value="1"/>
</dbReference>
<feature type="domain" description="Thiamine pyrophosphate enzyme N-terminal TPP-binding" evidence="2">
    <location>
        <begin position="6"/>
        <end position="134"/>
    </location>
</feature>
<reference evidence="3" key="1">
    <citation type="submission" date="2022-08" db="EMBL/GenBank/DDBJ databases">
        <title>Alicyclobacillus dauci DSM2870, complete genome.</title>
        <authorList>
            <person name="Wang Q."/>
            <person name="Cai R."/>
            <person name="Wang Z."/>
        </authorList>
    </citation>
    <scope>NUCLEOTIDE SEQUENCE</scope>
    <source>
        <strain evidence="3">DSM 28700</strain>
    </source>
</reference>
<evidence type="ECO:0000313" key="4">
    <source>
        <dbReference type="Proteomes" id="UP001164803"/>
    </source>
</evidence>
<dbReference type="RefSeq" id="WP_268042952.1">
    <property type="nucleotide sequence ID" value="NZ_CP104064.1"/>
</dbReference>
<dbReference type="Pfam" id="PF02776">
    <property type="entry name" value="TPP_enzyme_N"/>
    <property type="match status" value="1"/>
</dbReference>
<keyword evidence="4" id="KW-1185">Reference proteome</keyword>
<organism evidence="3 4">
    <name type="scientific">Alicyclobacillus dauci</name>
    <dbReference type="NCBI Taxonomy" id="1475485"/>
    <lineage>
        <taxon>Bacteria</taxon>
        <taxon>Bacillati</taxon>
        <taxon>Bacillota</taxon>
        <taxon>Bacilli</taxon>
        <taxon>Bacillales</taxon>
        <taxon>Alicyclobacillaceae</taxon>
        <taxon>Alicyclobacillus</taxon>
    </lineage>
</organism>